<dbReference type="PANTHER" id="PTHR30005">
    <property type="entry name" value="EXOPOLYPHOSPHATASE"/>
    <property type="match status" value="1"/>
</dbReference>
<sequence length="447" mass="47743">MAEHNPPAAKVKVSSRRSRRRKGRTGRSRSHVAGTAEGEACRKDASPPVTGAAPRETTNDNGKAGQQSAADQSGPEASEPRPGATRGLGYRKSYAAIDLGTNNCRLLIARPSGENFTVIDAFSRVVRLGEGLAQSGRLSDDAMERTLAALHVCAEKLRRRNVLLARSVATEACRRAANGSEFIERVREETGIALDIISAREEARLAVLGCHVLLEDGPGPAMIFDIGGGSTELVLIESTDTVPRILDWQSVPWGVVSLSESCGSEGEGQAERLERYRHMRRLVSDSFSAFSARIAPARQAAAGHGAPRLLGTSGTVTTLASLHLELPQYDRRMVDGLIVPAESMREISTRLSAMSIEERRELNCIGRERADLVVAGCAILEAILDLWPAARLGVADRGIREGILRSLIASHRPGDGCAGGVPRGDVPARSACVPRHGDVAQPVGRGR</sequence>
<accession>A0A916TUW3</accession>
<dbReference type="InterPro" id="IPR043129">
    <property type="entry name" value="ATPase_NBD"/>
</dbReference>
<feature type="domain" description="Ppx/GppA phosphatase N-terminal" evidence="2">
    <location>
        <begin position="108"/>
        <end position="411"/>
    </location>
</feature>
<name>A0A916TUW3_9SPHN</name>
<dbReference type="Pfam" id="PF02541">
    <property type="entry name" value="Ppx-GppA"/>
    <property type="match status" value="1"/>
</dbReference>
<dbReference type="InterPro" id="IPR003695">
    <property type="entry name" value="Ppx_GppA_N"/>
</dbReference>
<dbReference type="SUPFAM" id="SSF53067">
    <property type="entry name" value="Actin-like ATPase domain"/>
    <property type="match status" value="2"/>
</dbReference>
<dbReference type="InterPro" id="IPR050273">
    <property type="entry name" value="GppA/Ppx_hydrolase"/>
</dbReference>
<dbReference type="EMBL" id="BMHK01000023">
    <property type="protein sequence ID" value="GGC09148.1"/>
    <property type="molecule type" value="Genomic_DNA"/>
</dbReference>
<organism evidence="3 4">
    <name type="scientific">Novosphingobium endophyticum</name>
    <dbReference type="NCBI Taxonomy" id="1955250"/>
    <lineage>
        <taxon>Bacteria</taxon>
        <taxon>Pseudomonadati</taxon>
        <taxon>Pseudomonadota</taxon>
        <taxon>Alphaproteobacteria</taxon>
        <taxon>Sphingomonadales</taxon>
        <taxon>Sphingomonadaceae</taxon>
        <taxon>Novosphingobium</taxon>
    </lineage>
</organism>
<dbReference type="Gene3D" id="3.30.420.150">
    <property type="entry name" value="Exopolyphosphatase. Domain 2"/>
    <property type="match status" value="1"/>
</dbReference>
<evidence type="ECO:0000256" key="1">
    <source>
        <dbReference type="SAM" id="MobiDB-lite"/>
    </source>
</evidence>
<dbReference type="PANTHER" id="PTHR30005:SF0">
    <property type="entry name" value="RETROGRADE REGULATION PROTEIN 2"/>
    <property type="match status" value="1"/>
</dbReference>
<evidence type="ECO:0000313" key="4">
    <source>
        <dbReference type="Proteomes" id="UP000608154"/>
    </source>
</evidence>
<feature type="region of interest" description="Disordered" evidence="1">
    <location>
        <begin position="1"/>
        <end position="87"/>
    </location>
</feature>
<keyword evidence="4" id="KW-1185">Reference proteome</keyword>
<evidence type="ECO:0000313" key="3">
    <source>
        <dbReference type="EMBL" id="GGC09148.1"/>
    </source>
</evidence>
<protein>
    <submittedName>
        <fullName evidence="3">Phosphatase</fullName>
    </submittedName>
</protein>
<dbReference type="AlphaFoldDB" id="A0A916TUW3"/>
<feature type="compositionally biased region" description="Polar residues" evidence="1">
    <location>
        <begin position="59"/>
        <end position="71"/>
    </location>
</feature>
<dbReference type="GO" id="GO:0016462">
    <property type="term" value="F:pyrophosphatase activity"/>
    <property type="evidence" value="ECO:0007669"/>
    <property type="project" value="TreeGrafter"/>
</dbReference>
<feature type="compositionally biased region" description="Basic residues" evidence="1">
    <location>
        <begin position="13"/>
        <end position="30"/>
    </location>
</feature>
<comment type="caution">
    <text evidence="3">The sequence shown here is derived from an EMBL/GenBank/DDBJ whole genome shotgun (WGS) entry which is preliminary data.</text>
</comment>
<dbReference type="Gene3D" id="3.30.420.40">
    <property type="match status" value="1"/>
</dbReference>
<reference evidence="3" key="2">
    <citation type="submission" date="2020-09" db="EMBL/GenBank/DDBJ databases">
        <authorList>
            <person name="Sun Q."/>
            <person name="Zhou Y."/>
        </authorList>
    </citation>
    <scope>NUCLEOTIDE SEQUENCE</scope>
    <source>
        <strain evidence="3">CGMCC 1.15095</strain>
    </source>
</reference>
<dbReference type="RefSeq" id="WP_188772351.1">
    <property type="nucleotide sequence ID" value="NZ_BMHK01000023.1"/>
</dbReference>
<dbReference type="CDD" id="cd24054">
    <property type="entry name" value="ASKHA_NBD_AaPPX-GppA_MtPPX2-like"/>
    <property type="match status" value="1"/>
</dbReference>
<proteinExistence type="predicted"/>
<gene>
    <name evidence="3" type="ORF">GCM10011494_29770</name>
</gene>
<dbReference type="Proteomes" id="UP000608154">
    <property type="component" value="Unassembled WGS sequence"/>
</dbReference>
<reference evidence="3" key="1">
    <citation type="journal article" date="2014" name="Int. J. Syst. Evol. Microbiol.">
        <title>Complete genome sequence of Corynebacterium casei LMG S-19264T (=DSM 44701T), isolated from a smear-ripened cheese.</title>
        <authorList>
            <consortium name="US DOE Joint Genome Institute (JGI-PGF)"/>
            <person name="Walter F."/>
            <person name="Albersmeier A."/>
            <person name="Kalinowski J."/>
            <person name="Ruckert C."/>
        </authorList>
    </citation>
    <scope>NUCLEOTIDE SEQUENCE</scope>
    <source>
        <strain evidence="3">CGMCC 1.15095</strain>
    </source>
</reference>
<evidence type="ECO:0000259" key="2">
    <source>
        <dbReference type="Pfam" id="PF02541"/>
    </source>
</evidence>